<organism evidence="10 11">
    <name type="scientific">Xylanimonas cellulosilytica (strain DSM 15894 / JCM 12276 / CECT 5975 / KCTC 9989 / LMG 20990 / NBRC 107835 / XIL07)</name>
    <dbReference type="NCBI Taxonomy" id="446471"/>
    <lineage>
        <taxon>Bacteria</taxon>
        <taxon>Bacillati</taxon>
        <taxon>Actinomycetota</taxon>
        <taxon>Actinomycetes</taxon>
        <taxon>Micrococcales</taxon>
        <taxon>Promicromonosporaceae</taxon>
        <taxon>Xylanimonas</taxon>
    </lineage>
</organism>
<dbReference type="KEGG" id="xce:Xcel_2612"/>
<dbReference type="PANTHER" id="PTHR30193:SF37">
    <property type="entry name" value="INNER MEMBRANE ABC TRANSPORTER PERMEASE PROTEIN YCJO"/>
    <property type="match status" value="1"/>
</dbReference>
<gene>
    <name evidence="10" type="ordered locus">Xcel_2612</name>
</gene>
<evidence type="ECO:0000313" key="11">
    <source>
        <dbReference type="Proteomes" id="UP000002255"/>
    </source>
</evidence>
<feature type="transmembrane region" description="Helical" evidence="7">
    <location>
        <begin position="152"/>
        <end position="174"/>
    </location>
</feature>
<dbReference type="PANTHER" id="PTHR30193">
    <property type="entry name" value="ABC TRANSPORTER PERMEASE PROTEIN"/>
    <property type="match status" value="1"/>
</dbReference>
<dbReference type="InterPro" id="IPR051393">
    <property type="entry name" value="ABC_transporter_permease"/>
</dbReference>
<reference evidence="11" key="1">
    <citation type="submission" date="2009-11" db="EMBL/GenBank/DDBJ databases">
        <title>The complete chromosome of Xylanimonas cellulosilytica DSM 15894.</title>
        <authorList>
            <consortium name="US DOE Joint Genome Institute (JGI-PGF)"/>
            <person name="Lucas S."/>
            <person name="Copeland A."/>
            <person name="Lapidus A."/>
            <person name="Glavina del Rio T."/>
            <person name="Dalin E."/>
            <person name="Tice H."/>
            <person name="Bruce D."/>
            <person name="Goodwin L."/>
            <person name="Pitluck S."/>
            <person name="Kyrpides N."/>
            <person name="Mavromatis K."/>
            <person name="Ivanova N."/>
            <person name="Mikhailova N."/>
            <person name="Foster B."/>
            <person name="Clum A."/>
            <person name="Brettin T."/>
            <person name="Detter J.C."/>
            <person name="Han C."/>
            <person name="Larimer F."/>
            <person name="Land M."/>
            <person name="Hauser L."/>
            <person name="Markowitz V."/>
            <person name="Cheng J.F."/>
            <person name="Hugenholtz P."/>
            <person name="Woyke T."/>
            <person name="Wu D."/>
            <person name="Gehrich-Schroeter G."/>
            <person name="Schneider S."/>
            <person name="Pukall S.R."/>
            <person name="Klenk H.P."/>
            <person name="Eisen J.A."/>
        </authorList>
    </citation>
    <scope>NUCLEOTIDE SEQUENCE [LARGE SCALE GENOMIC DNA]</scope>
    <source>
        <strain evidence="11">DSM 15894 / CECT 5975 / LMG 20990 / XIL07</strain>
    </source>
</reference>
<keyword evidence="4 7" id="KW-0812">Transmembrane</keyword>
<evidence type="ECO:0000256" key="7">
    <source>
        <dbReference type="RuleBase" id="RU363032"/>
    </source>
</evidence>
<dbReference type="Proteomes" id="UP000002255">
    <property type="component" value="Chromosome"/>
</dbReference>
<dbReference type="eggNOG" id="COG1175">
    <property type="taxonomic scope" value="Bacteria"/>
</dbReference>
<dbReference type="GO" id="GO:0055085">
    <property type="term" value="P:transmembrane transport"/>
    <property type="evidence" value="ECO:0007669"/>
    <property type="project" value="InterPro"/>
</dbReference>
<keyword evidence="2 7" id="KW-0813">Transport</keyword>
<name>D1BX58_XYLCX</name>
<dbReference type="PROSITE" id="PS50928">
    <property type="entry name" value="ABC_TM1"/>
    <property type="match status" value="1"/>
</dbReference>
<protein>
    <submittedName>
        <fullName evidence="10">Binding-protein-dependent transport systems inner membrane component</fullName>
    </submittedName>
</protein>
<proteinExistence type="inferred from homology"/>
<dbReference type="SUPFAM" id="SSF161098">
    <property type="entry name" value="MetI-like"/>
    <property type="match status" value="1"/>
</dbReference>
<keyword evidence="6 7" id="KW-0472">Membrane</keyword>
<dbReference type="InterPro" id="IPR000515">
    <property type="entry name" value="MetI-like"/>
</dbReference>
<keyword evidence="11" id="KW-1185">Reference proteome</keyword>
<dbReference type="AlphaFoldDB" id="D1BX58"/>
<dbReference type="EMBL" id="CP001821">
    <property type="protein sequence ID" value="ACZ31626.1"/>
    <property type="molecule type" value="Genomic_DNA"/>
</dbReference>
<evidence type="ECO:0000256" key="5">
    <source>
        <dbReference type="ARBA" id="ARBA00022989"/>
    </source>
</evidence>
<feature type="region of interest" description="Disordered" evidence="8">
    <location>
        <begin position="1"/>
        <end position="40"/>
    </location>
</feature>
<feature type="transmembrane region" description="Helical" evidence="7">
    <location>
        <begin position="256"/>
        <end position="276"/>
    </location>
</feature>
<keyword evidence="3" id="KW-1003">Cell membrane</keyword>
<evidence type="ECO:0000313" key="10">
    <source>
        <dbReference type="EMBL" id="ACZ31626.1"/>
    </source>
</evidence>
<feature type="compositionally biased region" description="Basic and acidic residues" evidence="8">
    <location>
        <begin position="10"/>
        <end position="26"/>
    </location>
</feature>
<evidence type="ECO:0000256" key="3">
    <source>
        <dbReference type="ARBA" id="ARBA00022475"/>
    </source>
</evidence>
<evidence type="ECO:0000256" key="8">
    <source>
        <dbReference type="SAM" id="MobiDB-lite"/>
    </source>
</evidence>
<evidence type="ECO:0000256" key="2">
    <source>
        <dbReference type="ARBA" id="ARBA00022448"/>
    </source>
</evidence>
<dbReference type="Gene3D" id="1.10.3720.10">
    <property type="entry name" value="MetI-like"/>
    <property type="match status" value="1"/>
</dbReference>
<evidence type="ECO:0000256" key="1">
    <source>
        <dbReference type="ARBA" id="ARBA00004651"/>
    </source>
</evidence>
<dbReference type="HOGENOM" id="CLU_016047_0_2_11"/>
<sequence length="365" mass="40580">MRAYATGRVPAKEAHSMTDSMTRPRAESVAAPETPRAPRSPRQRWARFSFKATPYVYTSPFFIVFAIVGLFPMGFTLFVSLYDWKMTTQSAAGATFVGLGNYTSVLQDTLFWQAMGNTVSIFLLSTIPQIIVATFLATMLDRNLKAKTFWRMGVLVPYVVAPVSIAIIFSAIFADPIRGGLANAILDLIGVDPLQWKSNQPLSHISIATMVNFRWTGYNTLLLLAAMQSVPRELYEAAALDGAGAWRRFTSVTLPSIRTTMVFVIITATMGGLRIFDEPKMFDASSTSTGGPGGIFRTVVLYLYETGFGSQNRLGRAAAIAWVLFFFILLVTGLNYWLSSRISDDRVGKLTRKQKRQRRRTEVAR</sequence>
<evidence type="ECO:0000256" key="6">
    <source>
        <dbReference type="ARBA" id="ARBA00023136"/>
    </source>
</evidence>
<dbReference type="CDD" id="cd06261">
    <property type="entry name" value="TM_PBP2"/>
    <property type="match status" value="1"/>
</dbReference>
<evidence type="ECO:0000259" key="9">
    <source>
        <dbReference type="PROSITE" id="PS50928"/>
    </source>
</evidence>
<dbReference type="GO" id="GO:0005886">
    <property type="term" value="C:plasma membrane"/>
    <property type="evidence" value="ECO:0007669"/>
    <property type="project" value="UniProtKB-SubCell"/>
</dbReference>
<keyword evidence="5 7" id="KW-1133">Transmembrane helix</keyword>
<reference evidence="10 11" key="2">
    <citation type="journal article" date="2010" name="Stand. Genomic Sci.">
        <title>Complete genome sequence of Xylanimonas cellulosilytica type strain (XIL07).</title>
        <authorList>
            <person name="Foster B."/>
            <person name="Pukall R."/>
            <person name="Abt B."/>
            <person name="Nolan M."/>
            <person name="Glavina Del Rio T."/>
            <person name="Chen F."/>
            <person name="Lucas S."/>
            <person name="Tice H."/>
            <person name="Pitluck S."/>
            <person name="Cheng J.-F."/>
            <person name="Chertkov O."/>
            <person name="Brettin T."/>
            <person name="Han C."/>
            <person name="Detter J.C."/>
            <person name="Bruce D."/>
            <person name="Goodwin L."/>
            <person name="Ivanova N."/>
            <person name="Mavromatis K."/>
            <person name="Pati A."/>
            <person name="Mikhailova N."/>
            <person name="Chen A."/>
            <person name="Palaniappan K."/>
            <person name="Land M."/>
            <person name="Hauser L."/>
            <person name="Chang Y.-J."/>
            <person name="Jeffries C.D."/>
            <person name="Chain P."/>
            <person name="Rohde M."/>
            <person name="Goeker M."/>
            <person name="Bristow J."/>
            <person name="Eisen J.A."/>
            <person name="Markowitz V."/>
            <person name="Hugenholtz P."/>
            <person name="Kyrpides N.C."/>
            <person name="Klenk H.-P."/>
            <person name="Lapidus A."/>
        </authorList>
    </citation>
    <scope>NUCLEOTIDE SEQUENCE [LARGE SCALE GENOMIC DNA]</scope>
    <source>
        <strain evidence="11">DSM 15894 / CECT 5975 / LMG 20990 / XIL07</strain>
    </source>
</reference>
<feature type="transmembrane region" description="Helical" evidence="7">
    <location>
        <begin position="317"/>
        <end position="338"/>
    </location>
</feature>
<dbReference type="STRING" id="446471.Xcel_2612"/>
<feature type="transmembrane region" description="Helical" evidence="7">
    <location>
        <begin position="119"/>
        <end position="140"/>
    </location>
</feature>
<feature type="domain" description="ABC transmembrane type-1" evidence="9">
    <location>
        <begin position="115"/>
        <end position="335"/>
    </location>
</feature>
<dbReference type="Pfam" id="PF00528">
    <property type="entry name" value="BPD_transp_1"/>
    <property type="match status" value="1"/>
</dbReference>
<feature type="transmembrane region" description="Helical" evidence="7">
    <location>
        <begin position="55"/>
        <end position="79"/>
    </location>
</feature>
<comment type="subcellular location">
    <subcellularLocation>
        <location evidence="1 7">Cell membrane</location>
        <topology evidence="1 7">Multi-pass membrane protein</topology>
    </subcellularLocation>
</comment>
<evidence type="ECO:0000256" key="4">
    <source>
        <dbReference type="ARBA" id="ARBA00022692"/>
    </source>
</evidence>
<dbReference type="InterPro" id="IPR035906">
    <property type="entry name" value="MetI-like_sf"/>
</dbReference>
<accession>D1BX58</accession>
<comment type="similarity">
    <text evidence="7">Belongs to the binding-protein-dependent transport system permease family.</text>
</comment>